<accession>A0A2T9ZLH2</accession>
<reference evidence="10 11" key="1">
    <citation type="journal article" date="2018" name="MBio">
        <title>Comparative Genomics Reveals the Core Gene Toolbox for the Fungus-Insect Symbiosis.</title>
        <authorList>
            <person name="Wang Y."/>
            <person name="Stata M."/>
            <person name="Wang W."/>
            <person name="Stajich J.E."/>
            <person name="White M.M."/>
            <person name="Moncalvo J.M."/>
        </authorList>
    </citation>
    <scope>NUCLEOTIDE SEQUENCE [LARGE SCALE GENOMIC DNA]</scope>
    <source>
        <strain evidence="10 11">SC-DP-2</strain>
    </source>
</reference>
<keyword evidence="6" id="KW-0539">Nucleus</keyword>
<organism evidence="10 11">
    <name type="scientific">Smittium megazygosporum</name>
    <dbReference type="NCBI Taxonomy" id="133381"/>
    <lineage>
        <taxon>Eukaryota</taxon>
        <taxon>Fungi</taxon>
        <taxon>Fungi incertae sedis</taxon>
        <taxon>Zoopagomycota</taxon>
        <taxon>Kickxellomycotina</taxon>
        <taxon>Harpellomycetes</taxon>
        <taxon>Harpellales</taxon>
        <taxon>Legeriomycetaceae</taxon>
        <taxon>Smittium</taxon>
    </lineage>
</organism>
<keyword evidence="5" id="KW-0508">mRNA splicing</keyword>
<gene>
    <name evidence="10" type="ORF">BB560_000064</name>
</gene>
<dbReference type="AlphaFoldDB" id="A0A2T9ZLH2"/>
<comment type="similarity">
    <text evidence="7">Belongs to the WD repeat SMU1 family.</text>
</comment>
<keyword evidence="2 8" id="KW-0853">WD repeat</keyword>
<dbReference type="PROSITE" id="PS50896">
    <property type="entry name" value="LISH"/>
    <property type="match status" value="1"/>
</dbReference>
<dbReference type="InterPro" id="IPR054532">
    <property type="entry name" value="TPL_SMU1_LisH-like"/>
</dbReference>
<dbReference type="Gene3D" id="2.130.10.10">
    <property type="entry name" value="YVTN repeat-like/Quinoprotein amine dehydrogenase"/>
    <property type="match status" value="3"/>
</dbReference>
<dbReference type="OrthoDB" id="538223at2759"/>
<dbReference type="InterPro" id="IPR015943">
    <property type="entry name" value="WD40/YVTN_repeat-like_dom_sf"/>
</dbReference>
<name>A0A2T9ZLH2_9FUNG</name>
<dbReference type="SMART" id="SM00667">
    <property type="entry name" value="LisH"/>
    <property type="match status" value="1"/>
</dbReference>
<dbReference type="CDD" id="cd00200">
    <property type="entry name" value="WD40"/>
    <property type="match status" value="1"/>
</dbReference>
<evidence type="ECO:0000256" key="5">
    <source>
        <dbReference type="ARBA" id="ARBA00023187"/>
    </source>
</evidence>
<dbReference type="GO" id="GO:0005634">
    <property type="term" value="C:nucleus"/>
    <property type="evidence" value="ECO:0007669"/>
    <property type="project" value="UniProtKB-SubCell"/>
</dbReference>
<evidence type="ECO:0000256" key="4">
    <source>
        <dbReference type="ARBA" id="ARBA00022737"/>
    </source>
</evidence>
<feature type="repeat" description="WD" evidence="8">
    <location>
        <begin position="301"/>
        <end position="342"/>
    </location>
</feature>
<dbReference type="PROSITE" id="PS50082">
    <property type="entry name" value="WD_REPEATS_2"/>
    <property type="match status" value="4"/>
</dbReference>
<comment type="subcellular location">
    <subcellularLocation>
        <location evidence="1">Nucleus</location>
    </subcellularLocation>
</comment>
<proteinExistence type="inferred from homology"/>
<dbReference type="InterPro" id="IPR045184">
    <property type="entry name" value="SMU1"/>
</dbReference>
<keyword evidence="3" id="KW-0507">mRNA processing</keyword>
<comment type="caution">
    <text evidence="10">The sequence shown here is derived from an EMBL/GenBank/DDBJ whole genome shotgun (WGS) entry which is preliminary data.</text>
</comment>
<keyword evidence="4" id="KW-0677">Repeat</keyword>
<evidence type="ECO:0000256" key="1">
    <source>
        <dbReference type="ARBA" id="ARBA00004123"/>
    </source>
</evidence>
<dbReference type="Proteomes" id="UP000245609">
    <property type="component" value="Unassembled WGS sequence"/>
</dbReference>
<dbReference type="Pfam" id="PF17814">
    <property type="entry name" value="LisH_TPL"/>
    <property type="match status" value="1"/>
</dbReference>
<evidence type="ECO:0000256" key="2">
    <source>
        <dbReference type="ARBA" id="ARBA00022574"/>
    </source>
</evidence>
<protein>
    <recommendedName>
        <fullName evidence="9">CTLH domain-containing protein</fullName>
    </recommendedName>
</protein>
<sequence>MEIESQDVIRLIQQFLKENNLLTSLEVLQKESGIGLNAVDNLHSFKADILAGKWDQVLSVLSLSEISPEKLTDLYEQIIIELIELRELGPARSLLRQTETMFLLRKLDESRYLKLENAVSRSNFDPDMFYSRHETKEKRRQKIASDLISELSSVPPSRLLTLLGYSIKWQQSNGIIPVGTKIDLFKGTPITGSKQNSKPVNKKLSTIKFPKGHFAKCVSFSPDGYTVATGSADGFIELWNCSTGKLRKDLPFQASDDLMMMEESVTCLSFSSDGRFICSGSTTGEIRMWRVADGICIKKISNAHTGGVSCICFNNDNSQILSCGLDDTIRLFGLKSGKMQREFRGHTSYVNSVLFTPDNNNVISGSSDGSVRVWEQSSGRCIKVLYTTRSESSLSSPPILSMHPFSFQDNFCVLLCNRTNSIYIYSMKSNNIEKAFTVAEGPKTLHSAVFSFDCTMVYAIGSDNLLYCFDFKSKKVLKTLEMNDLKHSSIVSNQYSNTICTFGQDRYVVLWNS</sequence>
<dbReference type="InterPro" id="IPR006595">
    <property type="entry name" value="CTLH_C"/>
</dbReference>
<keyword evidence="11" id="KW-1185">Reference proteome</keyword>
<feature type="repeat" description="WD" evidence="8">
    <location>
        <begin position="343"/>
        <end position="384"/>
    </location>
</feature>
<dbReference type="Pfam" id="PF00400">
    <property type="entry name" value="WD40"/>
    <property type="match status" value="4"/>
</dbReference>
<dbReference type="GO" id="GO:0000398">
    <property type="term" value="P:mRNA splicing, via spliceosome"/>
    <property type="evidence" value="ECO:0007669"/>
    <property type="project" value="InterPro"/>
</dbReference>
<evidence type="ECO:0000256" key="6">
    <source>
        <dbReference type="ARBA" id="ARBA00023242"/>
    </source>
</evidence>
<feature type="domain" description="CTLH" evidence="9">
    <location>
        <begin position="38"/>
        <end position="90"/>
    </location>
</feature>
<evidence type="ECO:0000256" key="7">
    <source>
        <dbReference type="ARBA" id="ARBA00025801"/>
    </source>
</evidence>
<dbReference type="SMART" id="SM00320">
    <property type="entry name" value="WD40"/>
    <property type="match status" value="6"/>
</dbReference>
<dbReference type="SUPFAM" id="SSF50978">
    <property type="entry name" value="WD40 repeat-like"/>
    <property type="match status" value="1"/>
</dbReference>
<dbReference type="STRING" id="133381.A0A2T9ZLH2"/>
<feature type="repeat" description="WD" evidence="8">
    <location>
        <begin position="218"/>
        <end position="249"/>
    </location>
</feature>
<dbReference type="EMBL" id="MBFS01000007">
    <property type="protein sequence ID" value="PVV05411.1"/>
    <property type="molecule type" value="Genomic_DNA"/>
</dbReference>
<dbReference type="PANTHER" id="PTHR22848">
    <property type="entry name" value="WD40 REPEAT PROTEIN"/>
    <property type="match status" value="1"/>
</dbReference>
<evidence type="ECO:0000256" key="8">
    <source>
        <dbReference type="PROSITE-ProRule" id="PRU00221"/>
    </source>
</evidence>
<feature type="repeat" description="WD" evidence="8">
    <location>
        <begin position="258"/>
        <end position="299"/>
    </location>
</feature>
<evidence type="ECO:0000313" key="11">
    <source>
        <dbReference type="Proteomes" id="UP000245609"/>
    </source>
</evidence>
<dbReference type="PROSITE" id="PS50294">
    <property type="entry name" value="WD_REPEATS_REGION"/>
    <property type="match status" value="2"/>
</dbReference>
<dbReference type="InterPro" id="IPR001680">
    <property type="entry name" value="WD40_rpt"/>
</dbReference>
<dbReference type="PROSITE" id="PS50897">
    <property type="entry name" value="CTLH"/>
    <property type="match status" value="1"/>
</dbReference>
<evidence type="ECO:0000313" key="10">
    <source>
        <dbReference type="EMBL" id="PVV05411.1"/>
    </source>
</evidence>
<evidence type="ECO:0000259" key="9">
    <source>
        <dbReference type="PROSITE" id="PS50897"/>
    </source>
</evidence>
<dbReference type="InterPro" id="IPR006594">
    <property type="entry name" value="LisH"/>
</dbReference>
<evidence type="ECO:0000256" key="3">
    <source>
        <dbReference type="ARBA" id="ARBA00022664"/>
    </source>
</evidence>
<dbReference type="InterPro" id="IPR036322">
    <property type="entry name" value="WD40_repeat_dom_sf"/>
</dbReference>